<accession>A0A6B0YPC3</accession>
<proteinExistence type="predicted"/>
<dbReference type="Gene3D" id="3.30.460.10">
    <property type="entry name" value="Beta Polymerase, domain 2"/>
    <property type="match status" value="1"/>
</dbReference>
<dbReference type="InterPro" id="IPR043519">
    <property type="entry name" value="NT_sf"/>
</dbReference>
<organism evidence="2">
    <name type="scientific">Caldilineaceae bacterium SB0664_bin_27</name>
    <dbReference type="NCBI Taxonomy" id="2605260"/>
    <lineage>
        <taxon>Bacteria</taxon>
        <taxon>Bacillati</taxon>
        <taxon>Chloroflexota</taxon>
        <taxon>Caldilineae</taxon>
        <taxon>Caldilineales</taxon>
        <taxon>Caldilineaceae</taxon>
    </lineage>
</organism>
<dbReference type="CDD" id="cd05403">
    <property type="entry name" value="NT_KNTase_like"/>
    <property type="match status" value="1"/>
</dbReference>
<name>A0A6B0YPC3_9CHLR</name>
<evidence type="ECO:0000259" key="1">
    <source>
        <dbReference type="Pfam" id="PF01909"/>
    </source>
</evidence>
<dbReference type="AlphaFoldDB" id="A0A6B0YPC3"/>
<sequence length="111" mass="12816">MAHMSDAVLNQMVEKIVEEVNPDQIILFGSRARGDARAGSDVDLVVVESEPFGQERSRRQEAARLYRTLSGFLVSKDILVYSRDEVHYWRDSLNHVLARALREGRVLYERR</sequence>
<dbReference type="GO" id="GO:0016779">
    <property type="term" value="F:nucleotidyltransferase activity"/>
    <property type="evidence" value="ECO:0007669"/>
    <property type="project" value="InterPro"/>
</dbReference>
<reference evidence="2" key="1">
    <citation type="submission" date="2019-09" db="EMBL/GenBank/DDBJ databases">
        <title>Characterisation of the sponge microbiome using genome-centric metagenomics.</title>
        <authorList>
            <person name="Engelberts J.P."/>
            <person name="Robbins S.J."/>
            <person name="De Goeij J.M."/>
            <person name="Aranda M."/>
            <person name="Bell S.C."/>
            <person name="Webster N.S."/>
        </authorList>
    </citation>
    <scope>NUCLEOTIDE SEQUENCE</scope>
    <source>
        <strain evidence="2">SB0664_bin_27</strain>
    </source>
</reference>
<dbReference type="PANTHER" id="PTHR33933:SF3">
    <property type="entry name" value="PROTEIN ADENYLYLTRANSFERASE MJ0604-RELATED"/>
    <property type="match status" value="1"/>
</dbReference>
<dbReference type="SUPFAM" id="SSF81301">
    <property type="entry name" value="Nucleotidyltransferase"/>
    <property type="match status" value="1"/>
</dbReference>
<dbReference type="InterPro" id="IPR052548">
    <property type="entry name" value="Type_VII_TA_antitoxin"/>
</dbReference>
<dbReference type="PANTHER" id="PTHR33933">
    <property type="entry name" value="NUCLEOTIDYLTRANSFERASE"/>
    <property type="match status" value="1"/>
</dbReference>
<dbReference type="EMBL" id="VXRG01000032">
    <property type="protein sequence ID" value="MXY92417.1"/>
    <property type="molecule type" value="Genomic_DNA"/>
</dbReference>
<protein>
    <submittedName>
        <fullName evidence="2">Nucleotidyltransferase domain-containing protein</fullName>
    </submittedName>
</protein>
<dbReference type="Pfam" id="PF01909">
    <property type="entry name" value="NTP_transf_2"/>
    <property type="match status" value="1"/>
</dbReference>
<gene>
    <name evidence="2" type="ORF">F4Y42_03105</name>
</gene>
<comment type="caution">
    <text evidence="2">The sequence shown here is derived from an EMBL/GenBank/DDBJ whole genome shotgun (WGS) entry which is preliminary data.</text>
</comment>
<evidence type="ECO:0000313" key="2">
    <source>
        <dbReference type="EMBL" id="MXY92417.1"/>
    </source>
</evidence>
<keyword evidence="2" id="KW-0808">Transferase</keyword>
<feature type="domain" description="Polymerase nucleotidyl transferase" evidence="1">
    <location>
        <begin position="13"/>
        <end position="80"/>
    </location>
</feature>
<dbReference type="InterPro" id="IPR002934">
    <property type="entry name" value="Polymerase_NTP_transf_dom"/>
</dbReference>